<dbReference type="GO" id="GO:0030870">
    <property type="term" value="C:Mre11 complex"/>
    <property type="evidence" value="ECO:0007669"/>
    <property type="project" value="UniProtKB-UniRule"/>
</dbReference>
<dbReference type="Gene3D" id="3.30.110.110">
    <property type="entry name" value="Mre11, capping domain"/>
    <property type="match status" value="1"/>
</dbReference>
<keyword evidence="13 16" id="KW-0464">Manganese</keyword>
<keyword evidence="5" id="KW-0158">Chromosome</keyword>
<dbReference type="Gene3D" id="3.60.21.10">
    <property type="match status" value="1"/>
</dbReference>
<feature type="region of interest" description="Disordered" evidence="18">
    <location>
        <begin position="413"/>
        <end position="434"/>
    </location>
</feature>
<dbReference type="SUPFAM" id="SSF56300">
    <property type="entry name" value="Metallo-dependent phosphatases"/>
    <property type="match status" value="1"/>
</dbReference>
<evidence type="ECO:0000256" key="6">
    <source>
        <dbReference type="ARBA" id="ARBA00022722"/>
    </source>
</evidence>
<keyword evidence="7" id="KW-0479">Metal-binding</keyword>
<dbReference type="Pfam" id="PF00149">
    <property type="entry name" value="Metallophos"/>
    <property type="match status" value="1"/>
</dbReference>
<dbReference type="InterPro" id="IPR029052">
    <property type="entry name" value="Metallo-depent_PP-like"/>
</dbReference>
<evidence type="ECO:0000256" key="1">
    <source>
        <dbReference type="ARBA" id="ARBA00001936"/>
    </source>
</evidence>
<evidence type="ECO:0000256" key="14">
    <source>
        <dbReference type="ARBA" id="ARBA00023242"/>
    </source>
</evidence>
<reference evidence="20 21" key="1">
    <citation type="submission" date="2020-08" db="EMBL/GenBank/DDBJ databases">
        <title>Aphidius gifuensis genome sequencing and assembly.</title>
        <authorList>
            <person name="Du Z."/>
        </authorList>
    </citation>
    <scope>NUCLEOTIDE SEQUENCE [LARGE SCALE GENOMIC DNA]</scope>
    <source>
        <strain evidence="20">YNYX2018</strain>
        <tissue evidence="20">Adults</tissue>
    </source>
</reference>
<comment type="similarity">
    <text evidence="4 16">Belongs to the MRE11/RAD32 family.</text>
</comment>
<evidence type="ECO:0000256" key="11">
    <source>
        <dbReference type="ARBA" id="ARBA00022839"/>
    </source>
</evidence>
<dbReference type="InterPro" id="IPR003701">
    <property type="entry name" value="Mre11"/>
</dbReference>
<dbReference type="PANTHER" id="PTHR10139">
    <property type="entry name" value="DOUBLE-STRAND BREAK REPAIR PROTEIN MRE11"/>
    <property type="match status" value="1"/>
</dbReference>
<evidence type="ECO:0000256" key="17">
    <source>
        <dbReference type="PIRSR" id="PIRSR000882-1"/>
    </source>
</evidence>
<comment type="function">
    <text evidence="16">Core component of the MRN complex, which plays a central role in double-strand break (DSB) repair, DNA recombination, maintenance of telomere integrity and meiosis. The MRN complex is involved in the repair of DNA double-strand breaks (DSBs) via homologous recombination (HR), an error-free mechanism which primarily occurs during S and G2 phases. The complex (1) mediates the end resection of damaged DNA, which generates proper single-stranded DNA, a key initial steps in HR, and is (2) required for the recruitment of other repair factors and efficient activation of ATM and ATR upon DNA damage. Within the MRN complex, MRE11 possesses both single-strand endonuclease activity and double-strand-specific 3'-5' exonuclease activity. MRE11 first endonucleolytically cleaves the 5' strand at DNA DSB ends to prevent non-homologous end joining (NHEJ) and licence HR. It then generates a single-stranded DNA gap via 3' to 5' exonucleolytic degradation, which is required for single-strand invasion and recombination.</text>
</comment>
<dbReference type="GO" id="GO:0000723">
    <property type="term" value="P:telomere maintenance"/>
    <property type="evidence" value="ECO:0007669"/>
    <property type="project" value="TreeGrafter"/>
</dbReference>
<sequence length="659" mass="74747">MGDEGETSTRPKICMKILIATDCHLGYEIKTKRAQDNDSFITFEEILELAVKHDVDFVLLGGDLFHDAKPSQKVILECVRLLKKYCLGNREVRLNFGTDPELVFAHCEKKMINYEDHDMNISMPVMTIHGNHDNPSFESTGTLDILQASGLINYFGKWNNLKQINITPLLFEKDGVNIAIYGLGYLGEQRLTRLIKAGQVNFQRPQNGQSYFNILVIHQNRARHSENNYVCDDSFPSWFHFILWGHEHQCLIQPEKITLPDDESYYICQPGSSVATSLCEGEAVQKHVGLLKINSEQQFSLKKLRLKTVRPFYMATLTVSELIQKGYCEGVTEEAVLKYVDDYIENTAIPEAEKQLTGHPQQPTLPLIRLKINTSETWHTFDTMMITNKYRERVANPNDIILFRKEKKYTSVKNESERQNDLGDLLDDEGDDQDHRMNVQGTIKRLFGAQKYAMNILSLAGLNEALGRCVDTNDDNAFNDIVQHQVSKQVEHLMTIDDVFTNDDTKKVVLKHQRQKTENNEEEELREANNYLNNKDQREILRKIVVEAPVNQDDDDDDDVEMIVTTKTRGRGRGARGTSKPRGTSRGRGRASAAKNALNITTTASTPSKSPPPSTTRAKPATKVSLFGNTTTSQSQSLFKTASQAKNRNITYVDSSDDD</sequence>
<dbReference type="InterPro" id="IPR038487">
    <property type="entry name" value="Mre11_capping_dom"/>
</dbReference>
<evidence type="ECO:0000256" key="4">
    <source>
        <dbReference type="ARBA" id="ARBA00009028"/>
    </source>
</evidence>
<evidence type="ECO:0000256" key="13">
    <source>
        <dbReference type="ARBA" id="ARBA00023211"/>
    </source>
</evidence>
<evidence type="ECO:0000256" key="7">
    <source>
        <dbReference type="ARBA" id="ARBA00022723"/>
    </source>
</evidence>
<dbReference type="InterPro" id="IPR004843">
    <property type="entry name" value="Calcineurin-like_PHP"/>
</dbReference>
<evidence type="ECO:0000256" key="10">
    <source>
        <dbReference type="ARBA" id="ARBA00022801"/>
    </source>
</evidence>
<evidence type="ECO:0000256" key="8">
    <source>
        <dbReference type="ARBA" id="ARBA00022759"/>
    </source>
</evidence>
<evidence type="ECO:0000256" key="2">
    <source>
        <dbReference type="ARBA" id="ARBA00004123"/>
    </source>
</evidence>
<keyword evidence="10 16" id="KW-0378">Hydrolase</keyword>
<accession>A0A834XZH6</accession>
<dbReference type="InterPro" id="IPR007281">
    <property type="entry name" value="Mre11_DNA-bd"/>
</dbReference>
<dbReference type="GO" id="GO:0007095">
    <property type="term" value="P:mitotic G2 DNA damage checkpoint signaling"/>
    <property type="evidence" value="ECO:0007669"/>
    <property type="project" value="TreeGrafter"/>
</dbReference>
<evidence type="ECO:0000259" key="19">
    <source>
        <dbReference type="SMART" id="SM01347"/>
    </source>
</evidence>
<keyword evidence="11 16" id="KW-0269">Exonuclease</keyword>
<dbReference type="CDD" id="cd00840">
    <property type="entry name" value="MPP_Mre11_N"/>
    <property type="match status" value="1"/>
</dbReference>
<dbReference type="GO" id="GO:0042138">
    <property type="term" value="P:meiotic DNA double-strand break formation"/>
    <property type="evidence" value="ECO:0007669"/>
    <property type="project" value="TreeGrafter"/>
</dbReference>
<keyword evidence="12 16" id="KW-0234">DNA repair</keyword>
<dbReference type="EMBL" id="JACMRX010000002">
    <property type="protein sequence ID" value="KAF7995172.1"/>
    <property type="molecule type" value="Genomic_DNA"/>
</dbReference>
<dbReference type="SMART" id="SM01347">
    <property type="entry name" value="Mre11_DNA_bind"/>
    <property type="match status" value="1"/>
</dbReference>
<feature type="domain" description="Mre11 DNA-binding" evidence="19">
    <location>
        <begin position="299"/>
        <end position="469"/>
    </location>
</feature>
<dbReference type="PIRSF" id="PIRSF000882">
    <property type="entry name" value="DSB_repair_MRE11"/>
    <property type="match status" value="1"/>
</dbReference>
<evidence type="ECO:0000256" key="18">
    <source>
        <dbReference type="SAM" id="MobiDB-lite"/>
    </source>
</evidence>
<protein>
    <recommendedName>
        <fullName evidence="16">Double-strand break repair protein</fullName>
    </recommendedName>
</protein>
<feature type="active site" description="Proton donor" evidence="17">
    <location>
        <position position="132"/>
    </location>
</feature>
<feature type="region of interest" description="Disordered" evidence="18">
    <location>
        <begin position="565"/>
        <end position="641"/>
    </location>
</feature>
<dbReference type="Pfam" id="PF04152">
    <property type="entry name" value="Mre11_DNA_bind"/>
    <property type="match status" value="1"/>
</dbReference>
<proteinExistence type="inferred from homology"/>
<evidence type="ECO:0000256" key="3">
    <source>
        <dbReference type="ARBA" id="ARBA00004286"/>
    </source>
</evidence>
<evidence type="ECO:0000256" key="15">
    <source>
        <dbReference type="ARBA" id="ARBA00023254"/>
    </source>
</evidence>
<evidence type="ECO:0000256" key="9">
    <source>
        <dbReference type="ARBA" id="ARBA00022763"/>
    </source>
</evidence>
<keyword evidence="15 16" id="KW-0469">Meiosis</keyword>
<dbReference type="GO" id="GO:0006303">
    <property type="term" value="P:double-strand break repair via nonhomologous end joining"/>
    <property type="evidence" value="ECO:0007669"/>
    <property type="project" value="TreeGrafter"/>
</dbReference>
<gene>
    <name evidence="20" type="ORF">HCN44_004644</name>
</gene>
<keyword evidence="21" id="KW-1185">Reference proteome</keyword>
<evidence type="ECO:0000313" key="20">
    <source>
        <dbReference type="EMBL" id="KAF7995172.1"/>
    </source>
</evidence>
<evidence type="ECO:0000256" key="12">
    <source>
        <dbReference type="ARBA" id="ARBA00023204"/>
    </source>
</evidence>
<keyword evidence="6 16" id="KW-0540">Nuclease</keyword>
<evidence type="ECO:0000256" key="5">
    <source>
        <dbReference type="ARBA" id="ARBA00022454"/>
    </source>
</evidence>
<evidence type="ECO:0000313" key="21">
    <source>
        <dbReference type="Proteomes" id="UP000639338"/>
    </source>
</evidence>
<dbReference type="GO" id="GO:0035861">
    <property type="term" value="C:site of double-strand break"/>
    <property type="evidence" value="ECO:0007669"/>
    <property type="project" value="TreeGrafter"/>
</dbReference>
<dbReference type="InterPro" id="IPR041796">
    <property type="entry name" value="Mre11_N"/>
</dbReference>
<dbReference type="GO" id="GO:0030145">
    <property type="term" value="F:manganese ion binding"/>
    <property type="evidence" value="ECO:0007669"/>
    <property type="project" value="UniProtKB-UniRule"/>
</dbReference>
<evidence type="ECO:0000256" key="16">
    <source>
        <dbReference type="PIRNR" id="PIRNR000882"/>
    </source>
</evidence>
<dbReference type="GO" id="GO:0097552">
    <property type="term" value="P:mitochondrial double-strand break repair via homologous recombination"/>
    <property type="evidence" value="ECO:0007669"/>
    <property type="project" value="TreeGrafter"/>
</dbReference>
<comment type="cofactor">
    <cofactor evidence="1 16">
        <name>Mn(2+)</name>
        <dbReference type="ChEBI" id="CHEBI:29035"/>
    </cofactor>
</comment>
<keyword evidence="9 16" id="KW-0227">DNA damage</keyword>
<dbReference type="GO" id="GO:0000724">
    <property type="term" value="P:double-strand break repair via homologous recombination"/>
    <property type="evidence" value="ECO:0007669"/>
    <property type="project" value="TreeGrafter"/>
</dbReference>
<comment type="caution">
    <text evidence="20">The sequence shown here is derived from an EMBL/GenBank/DDBJ whole genome shotgun (WGS) entry which is preliminary data.</text>
</comment>
<keyword evidence="14 16" id="KW-0539">Nucleus</keyword>
<dbReference type="OrthoDB" id="30417at2759"/>
<dbReference type="AlphaFoldDB" id="A0A834XZH6"/>
<dbReference type="GO" id="GO:0008296">
    <property type="term" value="F:3'-5'-DNA exonuclease activity"/>
    <property type="evidence" value="ECO:0007669"/>
    <property type="project" value="InterPro"/>
</dbReference>
<dbReference type="GO" id="GO:0000014">
    <property type="term" value="F:single-stranded DNA endodeoxyribonuclease activity"/>
    <property type="evidence" value="ECO:0007669"/>
    <property type="project" value="TreeGrafter"/>
</dbReference>
<dbReference type="GO" id="GO:0031573">
    <property type="term" value="P:mitotic intra-S DNA damage checkpoint signaling"/>
    <property type="evidence" value="ECO:0007669"/>
    <property type="project" value="TreeGrafter"/>
</dbReference>
<dbReference type="Proteomes" id="UP000639338">
    <property type="component" value="Unassembled WGS sequence"/>
</dbReference>
<keyword evidence="8 16" id="KW-0255">Endonuclease</keyword>
<dbReference type="PANTHER" id="PTHR10139:SF1">
    <property type="entry name" value="DOUBLE-STRAND BREAK REPAIR PROTEIN MRE11"/>
    <property type="match status" value="1"/>
</dbReference>
<organism evidence="20 21">
    <name type="scientific">Aphidius gifuensis</name>
    <name type="common">Parasitoid wasp</name>
    <dbReference type="NCBI Taxonomy" id="684658"/>
    <lineage>
        <taxon>Eukaryota</taxon>
        <taxon>Metazoa</taxon>
        <taxon>Ecdysozoa</taxon>
        <taxon>Arthropoda</taxon>
        <taxon>Hexapoda</taxon>
        <taxon>Insecta</taxon>
        <taxon>Pterygota</taxon>
        <taxon>Neoptera</taxon>
        <taxon>Endopterygota</taxon>
        <taxon>Hymenoptera</taxon>
        <taxon>Apocrita</taxon>
        <taxon>Ichneumonoidea</taxon>
        <taxon>Braconidae</taxon>
        <taxon>Aphidiinae</taxon>
        <taxon>Aphidius</taxon>
    </lineage>
</organism>
<comment type="subcellular location">
    <subcellularLocation>
        <location evidence="3">Chromosome</location>
    </subcellularLocation>
    <subcellularLocation>
        <location evidence="2 16">Nucleus</location>
    </subcellularLocation>
</comment>
<feature type="compositionally biased region" description="Polar residues" evidence="18">
    <location>
        <begin position="627"/>
        <end position="641"/>
    </location>
</feature>
<name>A0A834XZH6_APHGI</name>